<keyword evidence="3" id="KW-1185">Reference proteome</keyword>
<comment type="caution">
    <text evidence="2">The sequence shown here is derived from an EMBL/GenBank/DDBJ whole genome shotgun (WGS) entry which is preliminary data.</text>
</comment>
<reference evidence="2 3" key="1">
    <citation type="journal article" date="2013" name="Int. J. Syst. Evol. Microbiol.">
        <title>Marinicauda pacifica gen. nov., sp. nov., a prosthecate alphaproteobacterium of the family Hyphomonadaceae isolated from deep seawater.</title>
        <authorList>
            <person name="Zhang X.Y."/>
            <person name="Li G.W."/>
            <person name="Wang C.S."/>
            <person name="Zhang Y.J."/>
            <person name="Xu X.W."/>
            <person name="Li H."/>
            <person name="Liu A."/>
            <person name="Liu C."/>
            <person name="Xie B.B."/>
            <person name="Qin Q.L."/>
            <person name="Xu Z."/>
            <person name="Chen X.L."/>
            <person name="Zhou B.C."/>
            <person name="Zhang Y.Z."/>
        </authorList>
    </citation>
    <scope>NUCLEOTIDE SEQUENCE [LARGE SCALE GENOMIC DNA]</scope>
    <source>
        <strain evidence="2 3">P-1 km-3</strain>
    </source>
</reference>
<dbReference type="RefSeq" id="WP_135943815.1">
    <property type="nucleotide sequence ID" value="NZ_BMEI01000001.1"/>
</dbReference>
<protein>
    <submittedName>
        <fullName evidence="2">Uncharacterized protein</fullName>
    </submittedName>
</protein>
<dbReference type="EMBL" id="SRXV01000001">
    <property type="protein sequence ID" value="TGY94618.1"/>
    <property type="molecule type" value="Genomic_DNA"/>
</dbReference>
<name>A0A4S2HFL5_9PROT</name>
<feature type="transmembrane region" description="Helical" evidence="1">
    <location>
        <begin position="143"/>
        <end position="163"/>
    </location>
</feature>
<keyword evidence="1" id="KW-0472">Membrane</keyword>
<feature type="transmembrane region" description="Helical" evidence="1">
    <location>
        <begin position="46"/>
        <end position="65"/>
    </location>
</feature>
<dbReference type="AlphaFoldDB" id="A0A4S2HFL5"/>
<organism evidence="2 3">
    <name type="scientific">Marinicauda pacifica</name>
    <dbReference type="NCBI Taxonomy" id="1133559"/>
    <lineage>
        <taxon>Bacteria</taxon>
        <taxon>Pseudomonadati</taxon>
        <taxon>Pseudomonadota</taxon>
        <taxon>Alphaproteobacteria</taxon>
        <taxon>Maricaulales</taxon>
        <taxon>Maricaulaceae</taxon>
        <taxon>Marinicauda</taxon>
    </lineage>
</organism>
<feature type="transmembrane region" description="Helical" evidence="1">
    <location>
        <begin position="114"/>
        <end position="131"/>
    </location>
</feature>
<gene>
    <name evidence="2" type="ORF">E5162_04920</name>
</gene>
<dbReference type="Proteomes" id="UP000305451">
    <property type="component" value="Unassembled WGS sequence"/>
</dbReference>
<evidence type="ECO:0000313" key="3">
    <source>
        <dbReference type="Proteomes" id="UP000305451"/>
    </source>
</evidence>
<sequence>MTTHQEHTTEGTAADTDVNAAEAESIGDFFNPGAPIPNERAARGRIRLAAIASLIIPLSGGSMLASAVQTLLGDRAEQGAALPDILLAALLAYAVVVATTMGIAMLFTQRLTVVLLYASGAMIWVGARLTLTFEELSSANTVISGLLFLVFAFVIALLIVHAARGALYLYEKREAGQL</sequence>
<evidence type="ECO:0000313" key="2">
    <source>
        <dbReference type="EMBL" id="TGY94618.1"/>
    </source>
</evidence>
<evidence type="ECO:0000256" key="1">
    <source>
        <dbReference type="SAM" id="Phobius"/>
    </source>
</evidence>
<keyword evidence="1" id="KW-0812">Transmembrane</keyword>
<feature type="transmembrane region" description="Helical" evidence="1">
    <location>
        <begin position="85"/>
        <end position="107"/>
    </location>
</feature>
<accession>A0A4S2HFL5</accession>
<keyword evidence="1" id="KW-1133">Transmembrane helix</keyword>
<proteinExistence type="predicted"/>
<dbReference type="OrthoDB" id="10007919at2"/>